<dbReference type="InterPro" id="IPR052155">
    <property type="entry name" value="Biofilm_reg_signaling"/>
</dbReference>
<dbReference type="CDD" id="cd00130">
    <property type="entry name" value="PAS"/>
    <property type="match status" value="1"/>
</dbReference>
<dbReference type="CDD" id="cd01948">
    <property type="entry name" value="EAL"/>
    <property type="match status" value="1"/>
</dbReference>
<reference evidence="4 5" key="1">
    <citation type="submission" date="2016-07" db="EMBL/GenBank/DDBJ databases">
        <title>Caryophanon tenue genome sequencing.</title>
        <authorList>
            <person name="Verma A."/>
            <person name="Pal Y."/>
            <person name="Krishnamurthi S."/>
        </authorList>
    </citation>
    <scope>NUCLEOTIDE SEQUENCE [LARGE SCALE GENOMIC DNA]</scope>
    <source>
        <strain evidence="4 5">DSM 14152</strain>
    </source>
</reference>
<dbReference type="SMART" id="SM00052">
    <property type="entry name" value="EAL"/>
    <property type="match status" value="1"/>
</dbReference>
<dbReference type="SUPFAM" id="SSF55073">
    <property type="entry name" value="Nucleotide cyclase"/>
    <property type="match status" value="1"/>
</dbReference>
<dbReference type="Gene3D" id="3.30.70.270">
    <property type="match status" value="1"/>
</dbReference>
<name>A0A1C0Y582_9BACL</name>
<dbReference type="RefSeq" id="WP_066548798.1">
    <property type="nucleotide sequence ID" value="NZ_MASJ01000042.1"/>
</dbReference>
<dbReference type="InterPro" id="IPR000014">
    <property type="entry name" value="PAS"/>
</dbReference>
<dbReference type="AlphaFoldDB" id="A0A1C0Y582"/>
<dbReference type="InterPro" id="IPR000160">
    <property type="entry name" value="GGDEF_dom"/>
</dbReference>
<dbReference type="InterPro" id="IPR029787">
    <property type="entry name" value="Nucleotide_cyclase"/>
</dbReference>
<dbReference type="Pfam" id="PF00989">
    <property type="entry name" value="PAS"/>
    <property type="match status" value="1"/>
</dbReference>
<dbReference type="CDD" id="cd01949">
    <property type="entry name" value="GGDEF"/>
    <property type="match status" value="1"/>
</dbReference>
<comment type="caution">
    <text evidence="4">The sequence shown here is derived from an EMBL/GenBank/DDBJ whole genome shotgun (WGS) entry which is preliminary data.</text>
</comment>
<dbReference type="PROSITE" id="PS50887">
    <property type="entry name" value="GGDEF"/>
    <property type="match status" value="1"/>
</dbReference>
<dbReference type="OrthoDB" id="2624050at2"/>
<dbReference type="PROSITE" id="PS50883">
    <property type="entry name" value="EAL"/>
    <property type="match status" value="1"/>
</dbReference>
<dbReference type="SUPFAM" id="SSF55785">
    <property type="entry name" value="PYP-like sensor domain (PAS domain)"/>
    <property type="match status" value="1"/>
</dbReference>
<dbReference type="InterPro" id="IPR035919">
    <property type="entry name" value="EAL_sf"/>
</dbReference>
<dbReference type="PANTHER" id="PTHR44757:SF2">
    <property type="entry name" value="BIOFILM ARCHITECTURE MAINTENANCE PROTEIN MBAA"/>
    <property type="match status" value="1"/>
</dbReference>
<dbReference type="InterPro" id="IPR001633">
    <property type="entry name" value="EAL_dom"/>
</dbReference>
<dbReference type="NCBIfam" id="TIGR00229">
    <property type="entry name" value="sensory_box"/>
    <property type="match status" value="1"/>
</dbReference>
<evidence type="ECO:0000259" key="1">
    <source>
        <dbReference type="PROSITE" id="PS50112"/>
    </source>
</evidence>
<dbReference type="PANTHER" id="PTHR44757">
    <property type="entry name" value="DIGUANYLATE CYCLASE DGCP"/>
    <property type="match status" value="1"/>
</dbReference>
<evidence type="ECO:0000259" key="2">
    <source>
        <dbReference type="PROSITE" id="PS50883"/>
    </source>
</evidence>
<protein>
    <submittedName>
        <fullName evidence="4">Diguanylate cyclase</fullName>
    </submittedName>
</protein>
<feature type="domain" description="PAS" evidence="1">
    <location>
        <begin position="19"/>
        <end position="65"/>
    </location>
</feature>
<feature type="domain" description="GGDEF" evidence="3">
    <location>
        <begin position="177"/>
        <end position="311"/>
    </location>
</feature>
<dbReference type="SMART" id="SM00267">
    <property type="entry name" value="GGDEF"/>
    <property type="match status" value="1"/>
</dbReference>
<dbReference type="Gene3D" id="3.20.20.450">
    <property type="entry name" value="EAL domain"/>
    <property type="match status" value="1"/>
</dbReference>
<dbReference type="Pfam" id="PF00990">
    <property type="entry name" value="GGDEF"/>
    <property type="match status" value="1"/>
</dbReference>
<evidence type="ECO:0000313" key="5">
    <source>
        <dbReference type="Proteomes" id="UP000093199"/>
    </source>
</evidence>
<gene>
    <name evidence="4" type="ORF">A6M13_07860</name>
</gene>
<organism evidence="4 5">
    <name type="scientific">Caryophanon tenue</name>
    <dbReference type="NCBI Taxonomy" id="33978"/>
    <lineage>
        <taxon>Bacteria</taxon>
        <taxon>Bacillati</taxon>
        <taxon>Bacillota</taxon>
        <taxon>Bacilli</taxon>
        <taxon>Bacillales</taxon>
        <taxon>Caryophanaceae</taxon>
        <taxon>Caryophanon</taxon>
    </lineage>
</organism>
<dbReference type="NCBIfam" id="TIGR00254">
    <property type="entry name" value="GGDEF"/>
    <property type="match status" value="1"/>
</dbReference>
<dbReference type="GO" id="GO:0006355">
    <property type="term" value="P:regulation of DNA-templated transcription"/>
    <property type="evidence" value="ECO:0007669"/>
    <property type="project" value="InterPro"/>
</dbReference>
<dbReference type="InterPro" id="IPR035965">
    <property type="entry name" value="PAS-like_dom_sf"/>
</dbReference>
<dbReference type="InterPro" id="IPR043128">
    <property type="entry name" value="Rev_trsase/Diguanyl_cyclase"/>
</dbReference>
<keyword evidence="5" id="KW-1185">Reference proteome</keyword>
<dbReference type="PROSITE" id="PS50112">
    <property type="entry name" value="PAS"/>
    <property type="match status" value="1"/>
</dbReference>
<dbReference type="Proteomes" id="UP000093199">
    <property type="component" value="Unassembled WGS sequence"/>
</dbReference>
<feature type="domain" description="EAL" evidence="2">
    <location>
        <begin position="319"/>
        <end position="573"/>
    </location>
</feature>
<evidence type="ECO:0000259" key="3">
    <source>
        <dbReference type="PROSITE" id="PS50887"/>
    </source>
</evidence>
<dbReference type="EMBL" id="MASJ01000042">
    <property type="protein sequence ID" value="OCS82338.1"/>
    <property type="molecule type" value="Genomic_DNA"/>
</dbReference>
<evidence type="ECO:0000313" key="4">
    <source>
        <dbReference type="EMBL" id="OCS82338.1"/>
    </source>
</evidence>
<accession>A0A1C0Y582</accession>
<dbReference type="SMART" id="SM00091">
    <property type="entry name" value="PAS"/>
    <property type="match status" value="1"/>
</dbReference>
<dbReference type="InterPro" id="IPR013767">
    <property type="entry name" value="PAS_fold"/>
</dbReference>
<dbReference type="Pfam" id="PF00563">
    <property type="entry name" value="EAL"/>
    <property type="match status" value="1"/>
</dbReference>
<dbReference type="SUPFAM" id="SSF141868">
    <property type="entry name" value="EAL domain-like"/>
    <property type="match status" value="1"/>
</dbReference>
<proteinExistence type="predicted"/>
<dbReference type="Gene3D" id="3.30.450.20">
    <property type="entry name" value="PAS domain"/>
    <property type="match status" value="1"/>
</dbReference>
<dbReference type="STRING" id="33978.A6M13_07860"/>
<sequence length="576" mass="66569">MDDQKFDHEFPEQHTVNLPQCLVRKIFQNIKEGIMITNAKGEIIEVNAAFEFVTGYNREDVIGKNPKLLQSGIHDRAFYQTMWTSIHTTGSWQGEIWNKRKTNEIYPEWLHILKVVDESNEHTYNCAIFTDLSERKTVEHELEKRKLTDSLTDVSNRFAFLKRLEALLETSTTLENMYHAVYFIDLDRFKHLNETLGHSNGDILLTEIAKRLRTCLRNKDIVARYGADEFILAITNLQNLDDATFFAQKMTELIEEPIYIQDHEIFVTANIGISLYPSQGVTAEDLVHRAEKAMDFAKRQTTEKIMLYFDELNIDSSRVLLLDAEIRKAIEQKAFDVYYQPKVDTKTEETLGFEALARWNNEVLGFVSPGEFIPYAEETGLIVPISEVILEKVFEDSKRLAELGLPRLPIAVNISSLHFQHPNFLESIKGMLGRAQTDASFFEIEVTERTVMNNANETVEKFNELRELGFTLSIDDFGTGYSSLSYLVRFPLDTLKIDRSFIQQICHQQEKQAVVDAIIHMSHRLNMRVVAEGVEQQDQVQLLRTLDCDEIQGFYYSKPLPFDEAVRFMQTSLQNK</sequence>